<proteinExistence type="inferred from homology"/>
<organism evidence="9 10">
    <name type="scientific">Naegleria fowleri</name>
    <name type="common">Brain eating amoeba</name>
    <dbReference type="NCBI Taxonomy" id="5763"/>
    <lineage>
        <taxon>Eukaryota</taxon>
        <taxon>Discoba</taxon>
        <taxon>Heterolobosea</taxon>
        <taxon>Tetramitia</taxon>
        <taxon>Eutetramitia</taxon>
        <taxon>Vahlkampfiidae</taxon>
        <taxon>Naegleria</taxon>
    </lineage>
</organism>
<dbReference type="GeneID" id="68118818"/>
<evidence type="ECO:0000256" key="2">
    <source>
        <dbReference type="ARBA" id="ARBA00007470"/>
    </source>
</evidence>
<dbReference type="Proteomes" id="UP000444721">
    <property type="component" value="Unassembled WGS sequence"/>
</dbReference>
<evidence type="ECO:0000256" key="4">
    <source>
        <dbReference type="ARBA" id="ARBA00023015"/>
    </source>
</evidence>
<dbReference type="OMA" id="VKCDPAM"/>
<dbReference type="SMART" id="SM01395">
    <property type="entry name" value="Tbf5"/>
    <property type="match status" value="1"/>
</dbReference>
<dbReference type="PANTHER" id="PTHR28580">
    <property type="entry name" value="GENERAL TRANSCRIPTION FACTOR IIH SUBUNIT 5"/>
    <property type="match status" value="1"/>
</dbReference>
<dbReference type="SUPFAM" id="SSF142897">
    <property type="entry name" value="TFB5-like"/>
    <property type="match status" value="1"/>
</dbReference>
<evidence type="ECO:0000256" key="6">
    <source>
        <dbReference type="ARBA" id="ARBA00023204"/>
    </source>
</evidence>
<comment type="function">
    <text evidence="8">In NER, TFIIH acts by opening DNA around the lesion to allow the excision of the damaged oligonucleotide and its replacement by a new DNA fragment. In transcription, TFIIH has an essential role in transcription initiation. When the pre-initiation complex (PIC) has been established, TFIIH is required for promoter opening and promoter escape.</text>
</comment>
<comment type="subunit">
    <text evidence="8">Component of the 7-subunit TFIIH core complex.</text>
</comment>
<dbReference type="GO" id="GO:0005675">
    <property type="term" value="C:transcription factor TFIIH holo complex"/>
    <property type="evidence" value="ECO:0007669"/>
    <property type="project" value="TreeGrafter"/>
</dbReference>
<reference evidence="9 10" key="1">
    <citation type="journal article" date="2019" name="Sci. Rep.">
        <title>Nanopore sequencing improves the draft genome of the human pathogenic amoeba Naegleria fowleri.</title>
        <authorList>
            <person name="Liechti N."/>
            <person name="Schurch N."/>
            <person name="Bruggmann R."/>
            <person name="Wittwer M."/>
        </authorList>
    </citation>
    <scope>NUCLEOTIDE SEQUENCE [LARGE SCALE GENOMIC DNA]</scope>
    <source>
        <strain evidence="9 10">ATCC 30894</strain>
    </source>
</reference>
<dbReference type="GO" id="GO:0006367">
    <property type="term" value="P:transcription initiation at RNA polymerase II promoter"/>
    <property type="evidence" value="ECO:0007669"/>
    <property type="project" value="UniProtKB-UniRule"/>
</dbReference>
<sequence length="70" mass="8117">MVNAIGGVLIECDPAIKQFILFLNKKHGNRIVLFDLDETHIFVEENQTELIQQELDKLIEENAYTCNQQK</sequence>
<accession>A0A6A5BX61</accession>
<evidence type="ECO:0000256" key="8">
    <source>
        <dbReference type="RuleBase" id="RU368032"/>
    </source>
</evidence>
<gene>
    <name evidence="9" type="ORF">FDP41_011603</name>
</gene>
<dbReference type="Pfam" id="PF06331">
    <property type="entry name" value="Tfb5"/>
    <property type="match status" value="1"/>
</dbReference>
<dbReference type="RefSeq" id="XP_044567386.1">
    <property type="nucleotide sequence ID" value="XM_044702030.1"/>
</dbReference>
<evidence type="ECO:0000256" key="1">
    <source>
        <dbReference type="ARBA" id="ARBA00004123"/>
    </source>
</evidence>
<keyword evidence="5 8" id="KW-0804">Transcription</keyword>
<keyword evidence="7 8" id="KW-0539">Nucleus</keyword>
<evidence type="ECO:0000256" key="7">
    <source>
        <dbReference type="ARBA" id="ARBA00023242"/>
    </source>
</evidence>
<evidence type="ECO:0000313" key="9">
    <source>
        <dbReference type="EMBL" id="KAF0982673.1"/>
    </source>
</evidence>
<protein>
    <recommendedName>
        <fullName evidence="8">General transcription and DNA repair factor IIH subunit TFB5</fullName>
    </recommendedName>
</protein>
<dbReference type="GO" id="GO:0000439">
    <property type="term" value="C:transcription factor TFIIH core complex"/>
    <property type="evidence" value="ECO:0007669"/>
    <property type="project" value="UniProtKB-UniRule"/>
</dbReference>
<evidence type="ECO:0000313" key="10">
    <source>
        <dbReference type="Proteomes" id="UP000444721"/>
    </source>
</evidence>
<name>A0A6A5BX61_NAEFO</name>
<keyword evidence="10" id="KW-1185">Reference proteome</keyword>
<dbReference type="PANTHER" id="PTHR28580:SF1">
    <property type="entry name" value="GENERAL TRANSCRIPTION FACTOR IIH SUBUNIT 5"/>
    <property type="match status" value="1"/>
</dbReference>
<comment type="caution">
    <text evidence="9">The sequence shown here is derived from an EMBL/GenBank/DDBJ whole genome shotgun (WGS) entry which is preliminary data.</text>
</comment>
<dbReference type="GO" id="GO:0006294">
    <property type="term" value="P:nucleotide-excision repair, preincision complex assembly"/>
    <property type="evidence" value="ECO:0007669"/>
    <property type="project" value="TreeGrafter"/>
</dbReference>
<dbReference type="InterPro" id="IPR009400">
    <property type="entry name" value="TFIIH_TTDA/Tfb5"/>
</dbReference>
<dbReference type="VEuPathDB" id="AmoebaDB:FDP41_011603"/>
<dbReference type="AlphaFoldDB" id="A0A6A5BX61"/>
<dbReference type="EMBL" id="VFQX01000009">
    <property type="protein sequence ID" value="KAF0982673.1"/>
    <property type="molecule type" value="Genomic_DNA"/>
</dbReference>
<keyword evidence="6 8" id="KW-0234">DNA repair</keyword>
<keyword evidence="4 8" id="KW-0805">Transcription regulation</keyword>
<dbReference type="VEuPathDB" id="AmoebaDB:NfTy_017800"/>
<keyword evidence="3 8" id="KW-0227">DNA damage</keyword>
<dbReference type="OrthoDB" id="354at2759"/>
<comment type="similarity">
    <text evidence="2 8">Belongs to the TFB5 family.</text>
</comment>
<evidence type="ECO:0000256" key="5">
    <source>
        <dbReference type="ARBA" id="ARBA00023163"/>
    </source>
</evidence>
<comment type="subcellular location">
    <subcellularLocation>
        <location evidence="1 8">Nucleus</location>
    </subcellularLocation>
</comment>
<dbReference type="InterPro" id="IPR035935">
    <property type="entry name" value="TFB5-like_sf"/>
</dbReference>
<evidence type="ECO:0000256" key="3">
    <source>
        <dbReference type="ARBA" id="ARBA00022763"/>
    </source>
</evidence>
<dbReference type="Gene3D" id="3.30.70.1220">
    <property type="entry name" value="TFB5-like"/>
    <property type="match status" value="1"/>
</dbReference>